<dbReference type="InterPro" id="IPR000086">
    <property type="entry name" value="NUDIX_hydrolase_dom"/>
</dbReference>
<accession>A0ABQ1ZMC2</accession>
<evidence type="ECO:0000256" key="1">
    <source>
        <dbReference type="ARBA" id="ARBA00001946"/>
    </source>
</evidence>
<dbReference type="SUPFAM" id="SSF55811">
    <property type="entry name" value="Nudix"/>
    <property type="match status" value="1"/>
</dbReference>
<dbReference type="PROSITE" id="PS51462">
    <property type="entry name" value="NUDIX"/>
    <property type="match status" value="1"/>
</dbReference>
<comment type="caution">
    <text evidence="4">The sequence shown here is derived from an EMBL/GenBank/DDBJ whole genome shotgun (WGS) entry which is preliminary data.</text>
</comment>
<comment type="cofactor">
    <cofactor evidence="1">
        <name>Mg(2+)</name>
        <dbReference type="ChEBI" id="CHEBI:18420"/>
    </cofactor>
</comment>
<keyword evidence="5" id="KW-1185">Reference proteome</keyword>
<gene>
    <name evidence="4" type="ORF">GCM10007362_02210</name>
</gene>
<evidence type="ECO:0000313" key="4">
    <source>
        <dbReference type="EMBL" id="GGH68323.1"/>
    </source>
</evidence>
<name>A0ABQ1ZMC2_9BACL</name>
<evidence type="ECO:0000313" key="5">
    <source>
        <dbReference type="Proteomes" id="UP000605427"/>
    </source>
</evidence>
<sequence length="336" mass="39227">MLNEVVLELCYLVHCMRRIGPLAVPEHEIESVLSKAASKNVARFIKDGIQIMKRGGMYAYWKKYLESNLLEYVRNPELSPEELKAIHYGMYMLEYCSHGDLEEVVRHCRLILREENEDHERSKDMDYTYEEPVRVRRVLEFLRARDYANEAIDREEFEAFKSSGWEQIVETPALSRKEIQRLLDEHDQSMRMMREEVVKGNEMKFLASVSVIVLNEQNEILLAKGHRGWDMPQGYVEEGESIRQAAVRKVKEATGVDMELDKFCGIFYNVTRGISNHIFTGKPIGGTPEASGESEDVGYFTMEEAKKKIIWGDFKERLRWALDESSHPFLIELWDE</sequence>
<dbReference type="Pfam" id="PF00293">
    <property type="entry name" value="NUDIX"/>
    <property type="match status" value="1"/>
</dbReference>
<dbReference type="PANTHER" id="PTHR43046:SF2">
    <property type="entry name" value="8-OXO-DGTP DIPHOSPHATASE-RELATED"/>
    <property type="match status" value="1"/>
</dbReference>
<dbReference type="InterPro" id="IPR015797">
    <property type="entry name" value="NUDIX_hydrolase-like_dom_sf"/>
</dbReference>
<dbReference type="Gene3D" id="3.90.79.10">
    <property type="entry name" value="Nucleoside Triphosphate Pyrophosphohydrolase"/>
    <property type="match status" value="1"/>
</dbReference>
<dbReference type="EMBL" id="BMDD01000001">
    <property type="protein sequence ID" value="GGH68323.1"/>
    <property type="molecule type" value="Genomic_DNA"/>
</dbReference>
<keyword evidence="2" id="KW-0378">Hydrolase</keyword>
<evidence type="ECO:0000259" key="3">
    <source>
        <dbReference type="PROSITE" id="PS51462"/>
    </source>
</evidence>
<dbReference type="CDD" id="cd02883">
    <property type="entry name" value="NUDIX_Hydrolase"/>
    <property type="match status" value="1"/>
</dbReference>
<protein>
    <recommendedName>
        <fullName evidence="3">Nudix hydrolase domain-containing protein</fullName>
    </recommendedName>
</protein>
<feature type="domain" description="Nudix hydrolase" evidence="3">
    <location>
        <begin position="204"/>
        <end position="322"/>
    </location>
</feature>
<evidence type="ECO:0000256" key="2">
    <source>
        <dbReference type="ARBA" id="ARBA00022801"/>
    </source>
</evidence>
<proteinExistence type="predicted"/>
<dbReference type="Proteomes" id="UP000605427">
    <property type="component" value="Unassembled WGS sequence"/>
</dbReference>
<reference evidence="5" key="1">
    <citation type="journal article" date="2019" name="Int. J. Syst. Evol. Microbiol.">
        <title>The Global Catalogue of Microorganisms (GCM) 10K type strain sequencing project: providing services to taxonomists for standard genome sequencing and annotation.</title>
        <authorList>
            <consortium name="The Broad Institute Genomics Platform"/>
            <consortium name="The Broad Institute Genome Sequencing Center for Infectious Disease"/>
            <person name="Wu L."/>
            <person name="Ma J."/>
        </authorList>
    </citation>
    <scope>NUCLEOTIDE SEQUENCE [LARGE SCALE GENOMIC DNA]</scope>
    <source>
        <strain evidence="5">CCM 8702</strain>
    </source>
</reference>
<dbReference type="PANTHER" id="PTHR43046">
    <property type="entry name" value="GDP-MANNOSE MANNOSYL HYDROLASE"/>
    <property type="match status" value="1"/>
</dbReference>
<organism evidence="4 5">
    <name type="scientific">Saccharibacillus endophyticus</name>
    <dbReference type="NCBI Taxonomy" id="2060666"/>
    <lineage>
        <taxon>Bacteria</taxon>
        <taxon>Bacillati</taxon>
        <taxon>Bacillota</taxon>
        <taxon>Bacilli</taxon>
        <taxon>Bacillales</taxon>
        <taxon>Paenibacillaceae</taxon>
        <taxon>Saccharibacillus</taxon>
    </lineage>
</organism>